<dbReference type="GO" id="GO:0008652">
    <property type="term" value="P:amino acid biosynthetic process"/>
    <property type="evidence" value="ECO:0007669"/>
    <property type="project" value="UniProtKB-KW"/>
</dbReference>
<protein>
    <recommendedName>
        <fullName evidence="4">Phospho-2-dehydro-3-deoxyheptonate aldolase</fullName>
        <ecNumber evidence="4">2.5.1.54</ecNumber>
    </recommendedName>
</protein>
<dbReference type="InterPro" id="IPR002480">
    <property type="entry name" value="DAHP_synth_2"/>
</dbReference>
<dbReference type="OrthoDB" id="9766852at2"/>
<sequence length="396" mass="42674">MTVLPAAVAGSRLFPASQQPDWQLHPSYHSACAQLSSSAPLVTLAELHMLGTALSTVATGQALVIQAGDCAENLQECTEKHVGTKVQVLDELAGLLTGYSGRDVVRIGRIGGQFAKPRSQTTEWYGGRKLPTFRGHLINSELPTPHARRPDPRRMVWAYQASAAVAGHLAAIRAASPAPSLGPWSSHEALVLDYEENLVRAQFESGVDFLGSTHLPWVGERTRQPGSAHVRLLASVANPVACKVGPLAKPEDVVRVCELLDVDRVPGRLVLIARMGRGHVTNALGPIVSAVHNRGHQPVWLSDPMHGNTVRTPEGWKTRYLKDIVAEAVAARDILRALGQHAAGLHLEVAADEVTECVGGPVPDTASLRARYTTLCDPRLNPRQAELVVQAWAQER</sequence>
<dbReference type="Proteomes" id="UP000287547">
    <property type="component" value="Unassembled WGS sequence"/>
</dbReference>
<proteinExistence type="inferred from homology"/>
<feature type="binding site" evidence="3">
    <location>
        <position position="377"/>
    </location>
    <ligand>
        <name>Mn(2+)</name>
        <dbReference type="ChEBI" id="CHEBI:29035"/>
    </ligand>
</feature>
<keyword evidence="3" id="KW-0464">Manganese</keyword>
<feature type="binding site" evidence="3">
    <location>
        <position position="306"/>
    </location>
    <ligand>
        <name>phosphoenolpyruvate</name>
        <dbReference type="ChEBI" id="CHEBI:58702"/>
    </ligand>
</feature>
<feature type="binding site" evidence="3">
    <location>
        <begin position="220"/>
        <end position="221"/>
    </location>
    <ligand>
        <name>phosphoenolpyruvate</name>
        <dbReference type="ChEBI" id="CHEBI:58702"/>
    </ligand>
</feature>
<dbReference type="PANTHER" id="PTHR21337">
    <property type="entry name" value="PHOSPHO-2-DEHYDRO-3-DEOXYHEPTONATE ALDOLASE 1, 2"/>
    <property type="match status" value="1"/>
</dbReference>
<comment type="pathway">
    <text evidence="4">Metabolic intermediate biosynthesis; chorismate biosynthesis; chorismate from D-erythrose 4-phosphate and phosphoenolpyruvate: step 1/7.</text>
</comment>
<evidence type="ECO:0000256" key="3">
    <source>
        <dbReference type="PIRSR" id="PIRSR602480-1"/>
    </source>
</evidence>
<dbReference type="EC" id="2.5.1.54" evidence="4"/>
<comment type="catalytic activity">
    <reaction evidence="4">
        <text>D-erythrose 4-phosphate + phosphoenolpyruvate + H2O = 7-phospho-2-dehydro-3-deoxy-D-arabino-heptonate + phosphate</text>
        <dbReference type="Rhea" id="RHEA:14717"/>
        <dbReference type="ChEBI" id="CHEBI:15377"/>
        <dbReference type="ChEBI" id="CHEBI:16897"/>
        <dbReference type="ChEBI" id="CHEBI:43474"/>
        <dbReference type="ChEBI" id="CHEBI:58394"/>
        <dbReference type="ChEBI" id="CHEBI:58702"/>
        <dbReference type="EC" id="2.5.1.54"/>
    </reaction>
</comment>
<comment type="similarity">
    <text evidence="1 4">Belongs to the class-II DAHP synthase family.</text>
</comment>
<comment type="cofactor">
    <cofactor evidence="3">
        <name>Mn(2+)</name>
        <dbReference type="ChEBI" id="CHEBI:29035"/>
    </cofactor>
    <cofactor evidence="3">
        <name>Co(2+)</name>
        <dbReference type="ChEBI" id="CHEBI:48828"/>
    </cofactor>
    <cofactor evidence="3">
        <name>Cd(2+)</name>
        <dbReference type="ChEBI" id="CHEBI:48775"/>
    </cofactor>
    <text evidence="3">Binds 1 divalent cation per subunit. The enzyme is active with manganese, cobalt or cadmium ions.</text>
</comment>
<dbReference type="PANTHER" id="PTHR21337:SF0">
    <property type="entry name" value="PHOSPHO-2-DEHYDRO-3-DEOXYHEPTONATE ALDOLASE"/>
    <property type="match status" value="1"/>
</dbReference>
<feature type="binding site" evidence="3">
    <location>
        <position position="348"/>
    </location>
    <ligand>
        <name>Mn(2+)</name>
        <dbReference type="ChEBI" id="CHEBI:29035"/>
    </ligand>
</feature>
<accession>A0A428Z0X8</accession>
<evidence type="ECO:0000313" key="5">
    <source>
        <dbReference type="EMBL" id="RSM78193.1"/>
    </source>
</evidence>
<feature type="binding site" evidence="3">
    <location>
        <position position="70"/>
    </location>
    <ligand>
        <name>Mn(2+)</name>
        <dbReference type="ChEBI" id="CHEBI:29035"/>
    </ligand>
</feature>
<feature type="binding site" evidence="3">
    <location>
        <position position="243"/>
    </location>
    <ligand>
        <name>phosphoenolpyruvate</name>
        <dbReference type="ChEBI" id="CHEBI:58702"/>
    </ligand>
</feature>
<evidence type="ECO:0000313" key="6">
    <source>
        <dbReference type="Proteomes" id="UP000287547"/>
    </source>
</evidence>
<dbReference type="GO" id="GO:0009423">
    <property type="term" value="P:chorismate biosynthetic process"/>
    <property type="evidence" value="ECO:0007669"/>
    <property type="project" value="UniProtKB-UniPathway"/>
</dbReference>
<comment type="caution">
    <text evidence="5">The sequence shown here is derived from an EMBL/GenBank/DDBJ whole genome shotgun (WGS) entry which is preliminary data.</text>
</comment>
<dbReference type="Gene3D" id="3.20.20.70">
    <property type="entry name" value="Aldolase class I"/>
    <property type="match status" value="1"/>
</dbReference>
<keyword evidence="3" id="KW-0170">Cobalt</keyword>
<gene>
    <name evidence="5" type="ORF">DMH04_33690</name>
</gene>
<keyword evidence="2 4" id="KW-0808">Transferase</keyword>
<keyword evidence="4" id="KW-0028">Amino-acid biosynthesis</keyword>
<feature type="binding site" evidence="3">
    <location>
        <position position="109"/>
    </location>
    <ligand>
        <name>phosphoenolpyruvate</name>
        <dbReference type="ChEBI" id="CHEBI:58702"/>
    </ligand>
</feature>
<reference evidence="5 6" key="1">
    <citation type="submission" date="2018-05" db="EMBL/GenBank/DDBJ databases">
        <title>Evolution of GPA BGCs.</title>
        <authorList>
            <person name="Waglechner N."/>
            <person name="Wright G.D."/>
        </authorList>
    </citation>
    <scope>NUCLEOTIDE SEQUENCE [LARGE SCALE GENOMIC DNA]</scope>
    <source>
        <strain evidence="5 6">A82846</strain>
    </source>
</reference>
<dbReference type="EMBL" id="QHKI01000037">
    <property type="protein sequence ID" value="RSM78193.1"/>
    <property type="molecule type" value="Genomic_DNA"/>
</dbReference>
<dbReference type="AlphaFoldDB" id="A0A428Z0X8"/>
<dbReference type="InterPro" id="IPR013785">
    <property type="entry name" value="Aldolase_TIM"/>
</dbReference>
<keyword evidence="3" id="KW-0104">Cadmium</keyword>
<dbReference type="UniPathway" id="UPA00053">
    <property type="reaction ID" value="UER00084"/>
</dbReference>
<keyword evidence="4" id="KW-0057">Aromatic amino acid biosynthesis</keyword>
<dbReference type="SUPFAM" id="SSF51569">
    <property type="entry name" value="Aldolase"/>
    <property type="match status" value="1"/>
</dbReference>
<feature type="binding site" evidence="3">
    <location>
        <position position="274"/>
    </location>
    <ligand>
        <name>phosphoenolpyruvate</name>
        <dbReference type="ChEBI" id="CHEBI:58702"/>
    </ligand>
</feature>
<dbReference type="GO" id="GO:0009073">
    <property type="term" value="P:aromatic amino acid family biosynthetic process"/>
    <property type="evidence" value="ECO:0007669"/>
    <property type="project" value="UniProtKB-KW"/>
</dbReference>
<dbReference type="GO" id="GO:0003849">
    <property type="term" value="F:3-deoxy-7-phosphoheptulonate synthase activity"/>
    <property type="evidence" value="ECO:0007669"/>
    <property type="project" value="UniProtKB-EC"/>
</dbReference>
<name>A0A428Z0X8_KIBAR</name>
<evidence type="ECO:0000256" key="2">
    <source>
        <dbReference type="ARBA" id="ARBA00022679"/>
    </source>
</evidence>
<dbReference type="Pfam" id="PF01474">
    <property type="entry name" value="DAHP_synth_2"/>
    <property type="match status" value="2"/>
</dbReference>
<evidence type="ECO:0000256" key="4">
    <source>
        <dbReference type="RuleBase" id="RU363071"/>
    </source>
</evidence>
<evidence type="ECO:0000256" key="1">
    <source>
        <dbReference type="ARBA" id="ARBA00008911"/>
    </source>
</evidence>
<organism evidence="5 6">
    <name type="scientific">Kibdelosporangium aridum</name>
    <dbReference type="NCBI Taxonomy" id="2030"/>
    <lineage>
        <taxon>Bacteria</taxon>
        <taxon>Bacillati</taxon>
        <taxon>Actinomycetota</taxon>
        <taxon>Actinomycetes</taxon>
        <taxon>Pseudonocardiales</taxon>
        <taxon>Pseudonocardiaceae</taxon>
        <taxon>Kibdelosporangium</taxon>
    </lineage>
</organism>